<feature type="compositionally biased region" description="Low complexity" evidence="1">
    <location>
        <begin position="69"/>
        <end position="81"/>
    </location>
</feature>
<proteinExistence type="predicted"/>
<dbReference type="Proteomes" id="UP000230750">
    <property type="component" value="Unassembled WGS sequence"/>
</dbReference>
<feature type="region of interest" description="Disordered" evidence="1">
    <location>
        <begin position="179"/>
        <end position="223"/>
    </location>
</feature>
<feature type="compositionally biased region" description="Polar residues" evidence="1">
    <location>
        <begin position="82"/>
        <end position="99"/>
    </location>
</feature>
<organism evidence="2 3">
    <name type="scientific">Stichopus japonicus</name>
    <name type="common">Sea cucumber</name>
    <dbReference type="NCBI Taxonomy" id="307972"/>
    <lineage>
        <taxon>Eukaryota</taxon>
        <taxon>Metazoa</taxon>
        <taxon>Echinodermata</taxon>
        <taxon>Eleutherozoa</taxon>
        <taxon>Echinozoa</taxon>
        <taxon>Holothuroidea</taxon>
        <taxon>Aspidochirotacea</taxon>
        <taxon>Aspidochirotida</taxon>
        <taxon>Stichopodidae</taxon>
        <taxon>Apostichopus</taxon>
    </lineage>
</organism>
<dbReference type="EMBL" id="MRZV01000572">
    <property type="protein sequence ID" value="PIK47585.1"/>
    <property type="molecule type" value="Genomic_DNA"/>
</dbReference>
<comment type="caution">
    <text evidence="2">The sequence shown here is derived from an EMBL/GenBank/DDBJ whole genome shotgun (WGS) entry which is preliminary data.</text>
</comment>
<accession>A0A2G8KHZ2</accession>
<feature type="region of interest" description="Disordered" evidence="1">
    <location>
        <begin position="57"/>
        <end position="107"/>
    </location>
</feature>
<feature type="compositionally biased region" description="Basic and acidic residues" evidence="1">
    <location>
        <begin position="124"/>
        <end position="143"/>
    </location>
</feature>
<dbReference type="AlphaFoldDB" id="A0A2G8KHZ2"/>
<evidence type="ECO:0000256" key="1">
    <source>
        <dbReference type="SAM" id="MobiDB-lite"/>
    </source>
</evidence>
<keyword evidence="3" id="KW-1185">Reference proteome</keyword>
<evidence type="ECO:0000313" key="3">
    <source>
        <dbReference type="Proteomes" id="UP000230750"/>
    </source>
</evidence>
<evidence type="ECO:0000313" key="2">
    <source>
        <dbReference type="EMBL" id="PIK47585.1"/>
    </source>
</evidence>
<feature type="region of interest" description="Disordered" evidence="1">
    <location>
        <begin position="121"/>
        <end position="145"/>
    </location>
</feature>
<name>A0A2G8KHZ2_STIJA</name>
<feature type="compositionally biased region" description="Polar residues" evidence="1">
    <location>
        <begin position="57"/>
        <end position="68"/>
    </location>
</feature>
<sequence length="223" mass="23939">MIAGMRLYGTCALVFHVAMSTPRRLTSRLKTIPLNCRSIGFQSRLLIATQFITPLSRSNARSSPHNSNAATVTPAAAPPTAISTSNFGSSHGTSPSKQPNHIEDIPSVPVRTADSYIIIDEEPAAGHDKSGRDKPAQPSEKAKGTLRVIQKLQNTKVDFNATSSLPQQFLFAFSVPKPAPPHTNSPMAFPHRIPKPAGPRQKPANSRKPAQVGRGQIGVIPMN</sequence>
<protein>
    <submittedName>
        <fullName evidence="2">Uncharacterized protein</fullName>
    </submittedName>
</protein>
<reference evidence="2 3" key="1">
    <citation type="journal article" date="2017" name="PLoS Biol.">
        <title>The sea cucumber genome provides insights into morphological evolution and visceral regeneration.</title>
        <authorList>
            <person name="Zhang X."/>
            <person name="Sun L."/>
            <person name="Yuan J."/>
            <person name="Sun Y."/>
            <person name="Gao Y."/>
            <person name="Zhang L."/>
            <person name="Li S."/>
            <person name="Dai H."/>
            <person name="Hamel J.F."/>
            <person name="Liu C."/>
            <person name="Yu Y."/>
            <person name="Liu S."/>
            <person name="Lin W."/>
            <person name="Guo K."/>
            <person name="Jin S."/>
            <person name="Xu P."/>
            <person name="Storey K.B."/>
            <person name="Huan P."/>
            <person name="Zhang T."/>
            <person name="Zhou Y."/>
            <person name="Zhang J."/>
            <person name="Lin C."/>
            <person name="Li X."/>
            <person name="Xing L."/>
            <person name="Huo D."/>
            <person name="Sun M."/>
            <person name="Wang L."/>
            <person name="Mercier A."/>
            <person name="Li F."/>
            <person name="Yang H."/>
            <person name="Xiang J."/>
        </authorList>
    </citation>
    <scope>NUCLEOTIDE SEQUENCE [LARGE SCALE GENOMIC DNA]</scope>
    <source>
        <strain evidence="2">Shaxun</strain>
        <tissue evidence="2">Muscle</tissue>
    </source>
</reference>
<gene>
    <name evidence="2" type="ORF">BSL78_15539</name>
</gene>